<evidence type="ECO:0000256" key="1">
    <source>
        <dbReference type="SAM" id="MobiDB-lite"/>
    </source>
</evidence>
<gene>
    <name evidence="2" type="ORF">Taro_054798</name>
</gene>
<name>A0A843XRG4_COLES</name>
<sequence>MASFSSHREVTVAGGGGAWGEGETAGRPGRVVQLVPRRVSDELLRKYPDVSELGFEYERSGLWSPPVPRAAFLSSPGRISTRGEMVEKLRAAEARAGKARRRRWRCLHLYGGCNRSGSSL</sequence>
<keyword evidence="3" id="KW-1185">Reference proteome</keyword>
<organism evidence="2 3">
    <name type="scientific">Colocasia esculenta</name>
    <name type="common">Wild taro</name>
    <name type="synonym">Arum esculentum</name>
    <dbReference type="NCBI Taxonomy" id="4460"/>
    <lineage>
        <taxon>Eukaryota</taxon>
        <taxon>Viridiplantae</taxon>
        <taxon>Streptophyta</taxon>
        <taxon>Embryophyta</taxon>
        <taxon>Tracheophyta</taxon>
        <taxon>Spermatophyta</taxon>
        <taxon>Magnoliopsida</taxon>
        <taxon>Liliopsida</taxon>
        <taxon>Araceae</taxon>
        <taxon>Aroideae</taxon>
        <taxon>Colocasieae</taxon>
        <taxon>Colocasia</taxon>
    </lineage>
</organism>
<dbReference type="EMBL" id="NMUH01011541">
    <property type="protein sequence ID" value="MQM21753.1"/>
    <property type="molecule type" value="Genomic_DNA"/>
</dbReference>
<comment type="caution">
    <text evidence="2">The sequence shown here is derived from an EMBL/GenBank/DDBJ whole genome shotgun (WGS) entry which is preliminary data.</text>
</comment>
<proteinExistence type="predicted"/>
<accession>A0A843XRG4</accession>
<dbReference type="AlphaFoldDB" id="A0A843XRG4"/>
<evidence type="ECO:0000313" key="2">
    <source>
        <dbReference type="EMBL" id="MQM21753.1"/>
    </source>
</evidence>
<dbReference type="Proteomes" id="UP000652761">
    <property type="component" value="Unassembled WGS sequence"/>
</dbReference>
<protein>
    <submittedName>
        <fullName evidence="2">Uncharacterized protein</fullName>
    </submittedName>
</protein>
<dbReference type="PANTHER" id="PTHR34287">
    <property type="entry name" value="OS06G0551500 PROTEIN-RELATED"/>
    <property type="match status" value="1"/>
</dbReference>
<dbReference type="PANTHER" id="PTHR34287:SF2">
    <property type="match status" value="1"/>
</dbReference>
<feature type="compositionally biased region" description="Basic and acidic residues" evidence="1">
    <location>
        <begin position="1"/>
        <end position="10"/>
    </location>
</feature>
<reference evidence="2" key="1">
    <citation type="submission" date="2017-07" db="EMBL/GenBank/DDBJ databases">
        <title>Taro Niue Genome Assembly and Annotation.</title>
        <authorList>
            <person name="Atibalentja N."/>
            <person name="Keating K."/>
            <person name="Fields C.J."/>
        </authorList>
    </citation>
    <scope>NUCLEOTIDE SEQUENCE</scope>
    <source>
        <strain evidence="2">Niue_2</strain>
        <tissue evidence="2">Leaf</tissue>
    </source>
</reference>
<dbReference type="OrthoDB" id="686565at2759"/>
<evidence type="ECO:0000313" key="3">
    <source>
        <dbReference type="Proteomes" id="UP000652761"/>
    </source>
</evidence>
<feature type="region of interest" description="Disordered" evidence="1">
    <location>
        <begin position="1"/>
        <end position="27"/>
    </location>
</feature>